<dbReference type="OrthoDB" id="5413269at2759"/>
<dbReference type="AlphaFoldDB" id="A0A9P7T2X6"/>
<gene>
    <name evidence="1" type="ORF">E4U43_004210</name>
</gene>
<dbReference type="Proteomes" id="UP000748025">
    <property type="component" value="Unassembled WGS sequence"/>
</dbReference>
<keyword evidence="2" id="KW-1185">Reference proteome</keyword>
<evidence type="ECO:0000313" key="1">
    <source>
        <dbReference type="EMBL" id="KAG6016119.1"/>
    </source>
</evidence>
<evidence type="ECO:0000313" key="2">
    <source>
        <dbReference type="Proteomes" id="UP000748025"/>
    </source>
</evidence>
<sequence>MTNSYKIIVKNETGGKQNYHFFSAEPVVSGGAYGSLWSNVMKAANNTPNAGTASFQVSANYFAICGSFDNSPASGGSITISKTVPVTLGAKNGSNISMGSTVVLVVNAKSAGDFNPPTTPDNLLVGIASAKDSSIQTAMGTFTPFPNVKYQVQPQAVYYVAAGEAFDVGALVKVEMMASTMAVDFNLRGSNTVTLVHGPDMLFTFE</sequence>
<dbReference type="EMBL" id="SRPW01000275">
    <property type="protein sequence ID" value="KAG6016119.1"/>
    <property type="molecule type" value="Genomic_DNA"/>
</dbReference>
<name>A0A9P7T2X6_9HYPO</name>
<proteinExistence type="predicted"/>
<reference evidence="1" key="1">
    <citation type="journal article" date="2020" name="bioRxiv">
        <title>Whole genome comparisons of ergot fungi reveals the divergence and evolution of species within the genus Claviceps are the result of varying mechanisms driving genome evolution and host range expansion.</title>
        <authorList>
            <person name="Wyka S.A."/>
            <person name="Mondo S.J."/>
            <person name="Liu M."/>
            <person name="Dettman J."/>
            <person name="Nalam V."/>
            <person name="Broders K.D."/>
        </authorList>
    </citation>
    <scope>NUCLEOTIDE SEQUENCE</scope>
    <source>
        <strain evidence="1">CCC 602</strain>
    </source>
</reference>
<accession>A0A9P7T2X6</accession>
<comment type="caution">
    <text evidence="1">The sequence shown here is derived from an EMBL/GenBank/DDBJ whole genome shotgun (WGS) entry which is preliminary data.</text>
</comment>
<organism evidence="1 2">
    <name type="scientific">Claviceps pusilla</name>
    <dbReference type="NCBI Taxonomy" id="123648"/>
    <lineage>
        <taxon>Eukaryota</taxon>
        <taxon>Fungi</taxon>
        <taxon>Dikarya</taxon>
        <taxon>Ascomycota</taxon>
        <taxon>Pezizomycotina</taxon>
        <taxon>Sordariomycetes</taxon>
        <taxon>Hypocreomycetidae</taxon>
        <taxon>Hypocreales</taxon>
        <taxon>Clavicipitaceae</taxon>
        <taxon>Claviceps</taxon>
    </lineage>
</organism>
<protein>
    <submittedName>
        <fullName evidence="1">Uncharacterized protein</fullName>
    </submittedName>
</protein>